<feature type="transmembrane region" description="Helical" evidence="8">
    <location>
        <begin position="234"/>
        <end position="264"/>
    </location>
</feature>
<feature type="transmembrane region" description="Helical" evidence="8">
    <location>
        <begin position="91"/>
        <end position="110"/>
    </location>
</feature>
<evidence type="ECO:0000256" key="2">
    <source>
        <dbReference type="ARBA" id="ARBA00007935"/>
    </source>
</evidence>
<dbReference type="Proteomes" id="UP000011705">
    <property type="component" value="Chromosome"/>
</dbReference>
<evidence type="ECO:0000256" key="3">
    <source>
        <dbReference type="ARBA" id="ARBA00022448"/>
    </source>
</evidence>
<dbReference type="HOGENOM" id="CLU_013016_1_1_12"/>
<feature type="transmembrane region" description="Helical" evidence="8">
    <location>
        <begin position="147"/>
        <end position="168"/>
    </location>
</feature>
<keyword evidence="6 8" id="KW-1133">Transmembrane helix</keyword>
<keyword evidence="5 8" id="KW-0812">Transmembrane</keyword>
<dbReference type="InterPro" id="IPR000522">
    <property type="entry name" value="ABC_transptr_permease_BtuC"/>
</dbReference>
<evidence type="ECO:0000256" key="7">
    <source>
        <dbReference type="ARBA" id="ARBA00023136"/>
    </source>
</evidence>
<dbReference type="EMBL" id="AGDV01000021">
    <property type="protein sequence ID" value="EMB30821.1"/>
    <property type="molecule type" value="Genomic_DNA"/>
</dbReference>
<keyword evidence="4" id="KW-1003">Cell membrane</keyword>
<dbReference type="GO" id="GO:0005886">
    <property type="term" value="C:plasma membrane"/>
    <property type="evidence" value="ECO:0007669"/>
    <property type="project" value="UniProtKB-SubCell"/>
</dbReference>
<reference evidence="9" key="1">
    <citation type="submission" date="2012-01" db="EMBL/GenBank/DDBJ databases">
        <title>The Genome Sequence of Treponema denticola H-22.</title>
        <authorList>
            <consortium name="The Broad Institute Genome Sequencing Platform"/>
            <person name="Earl A."/>
            <person name="Ward D."/>
            <person name="Feldgarden M."/>
            <person name="Gevers D."/>
            <person name="Blanton J.M."/>
            <person name="Fenno C.J."/>
            <person name="Baranova O.V."/>
            <person name="Mathney J."/>
            <person name="Dewhirst F.E."/>
            <person name="Izard J."/>
            <person name="Young S.K."/>
            <person name="Zeng Q."/>
            <person name="Gargeya S."/>
            <person name="Fitzgerald M."/>
            <person name="Haas B."/>
            <person name="Abouelleil A."/>
            <person name="Alvarado L."/>
            <person name="Arachchi H.M."/>
            <person name="Berlin A."/>
            <person name="Chapman S.B."/>
            <person name="Gearin G."/>
            <person name="Goldberg J."/>
            <person name="Griggs A."/>
            <person name="Gujja S."/>
            <person name="Hansen M."/>
            <person name="Heiman D."/>
            <person name="Howarth C."/>
            <person name="Larimer J."/>
            <person name="Lui A."/>
            <person name="MacDonald P.J.P."/>
            <person name="McCowen C."/>
            <person name="Montmayeur A."/>
            <person name="Murphy C."/>
            <person name="Neiman D."/>
            <person name="Pearson M."/>
            <person name="Priest M."/>
            <person name="Roberts A."/>
            <person name="Saif S."/>
            <person name="Shea T."/>
            <person name="Sisk P."/>
            <person name="Stolte C."/>
            <person name="Sykes S."/>
            <person name="Wortman J."/>
            <person name="Nusbaum C."/>
            <person name="Birren B."/>
        </authorList>
    </citation>
    <scope>NUCLEOTIDE SEQUENCE [LARGE SCALE GENOMIC DNA]</scope>
    <source>
        <strain evidence="9">H-22</strain>
    </source>
</reference>
<dbReference type="InterPro" id="IPR037294">
    <property type="entry name" value="ABC_BtuC-like"/>
</dbReference>
<dbReference type="RefSeq" id="WP_002686028.1">
    <property type="nucleotide sequence ID" value="NZ_CM001795.1"/>
</dbReference>
<feature type="transmembrane region" description="Helical" evidence="8">
    <location>
        <begin position="188"/>
        <end position="213"/>
    </location>
</feature>
<feature type="transmembrane region" description="Helical" evidence="8">
    <location>
        <begin position="302"/>
        <end position="322"/>
    </location>
</feature>
<evidence type="ECO:0000256" key="6">
    <source>
        <dbReference type="ARBA" id="ARBA00022989"/>
    </source>
</evidence>
<name>A0A0E2E3Y1_TREDN</name>
<evidence type="ECO:0000313" key="9">
    <source>
        <dbReference type="EMBL" id="EMB30821.1"/>
    </source>
</evidence>
<dbReference type="GO" id="GO:0033214">
    <property type="term" value="P:siderophore-iron import into cell"/>
    <property type="evidence" value="ECO:0007669"/>
    <property type="project" value="TreeGrafter"/>
</dbReference>
<keyword evidence="7 8" id="KW-0472">Membrane</keyword>
<comment type="subcellular location">
    <subcellularLocation>
        <location evidence="1">Cell membrane</location>
        <topology evidence="1">Multi-pass membrane protein</topology>
    </subcellularLocation>
</comment>
<comment type="caution">
    <text evidence="9">The sequence shown here is derived from an EMBL/GenBank/DDBJ whole genome shotgun (WGS) entry which is preliminary data.</text>
</comment>
<evidence type="ECO:0000256" key="4">
    <source>
        <dbReference type="ARBA" id="ARBA00022475"/>
    </source>
</evidence>
<evidence type="ECO:0000256" key="1">
    <source>
        <dbReference type="ARBA" id="ARBA00004651"/>
    </source>
</evidence>
<evidence type="ECO:0000256" key="5">
    <source>
        <dbReference type="ARBA" id="ARBA00022692"/>
    </source>
</evidence>
<sequence length="329" mass="34816">MVIQVKKAGVFIVLSLLLIVLFFSSVASGSLKFSFAQIWAALCGKGEQLVTDVIFDLRLPRVLVALVVGMNLASAGALMQAVMQNPLADPGIIGVSAGASVAGVILMLALPQYAYLVPPAAFVGAIFAAFLIYLLAWKDGFTPVRIILSGVAINALLGSLTGLVTILFSDRLQGALMWLNGSLSGKTWRHFQVLIVYSIPALILALLCIRAANVLLLGDEKAKSLGVSVNRCRVFLSIIGAFLAGISTSTVGIIGFIGLVIPHIMRMLVGSDYKSLLPFSMFSGAVLLLGADTFARTIASPIELPVGIVMSIFGAPFFLYLLRSSGKRK</sequence>
<accession>A0A0E2E3Y1</accession>
<gene>
    <name evidence="9" type="ORF">HMPREF9726_02506</name>
</gene>
<dbReference type="FunFam" id="1.10.3470.10:FF:000001">
    <property type="entry name" value="Vitamin B12 ABC transporter permease BtuC"/>
    <property type="match status" value="1"/>
</dbReference>
<organism evidence="9">
    <name type="scientific">Treponema denticola H-22</name>
    <dbReference type="NCBI Taxonomy" id="999432"/>
    <lineage>
        <taxon>Bacteria</taxon>
        <taxon>Pseudomonadati</taxon>
        <taxon>Spirochaetota</taxon>
        <taxon>Spirochaetia</taxon>
        <taxon>Spirochaetales</taxon>
        <taxon>Treponemataceae</taxon>
        <taxon>Treponema</taxon>
    </lineage>
</organism>
<dbReference type="AlphaFoldDB" id="A0A0E2E3Y1"/>
<protein>
    <submittedName>
        <fullName evidence="9">Uncharacterized protein</fullName>
    </submittedName>
</protein>
<proteinExistence type="inferred from homology"/>
<comment type="similarity">
    <text evidence="2">Belongs to the binding-protein-dependent transport system permease family. FecCD subfamily.</text>
</comment>
<dbReference type="CDD" id="cd06550">
    <property type="entry name" value="TM_ABC_iron-siderophores_like"/>
    <property type="match status" value="1"/>
</dbReference>
<dbReference type="PANTHER" id="PTHR30472">
    <property type="entry name" value="FERRIC ENTEROBACTIN TRANSPORT SYSTEM PERMEASE PROTEIN"/>
    <property type="match status" value="1"/>
</dbReference>
<dbReference type="SUPFAM" id="SSF81345">
    <property type="entry name" value="ABC transporter involved in vitamin B12 uptake, BtuC"/>
    <property type="match status" value="1"/>
</dbReference>
<dbReference type="PANTHER" id="PTHR30472:SF68">
    <property type="entry name" value="FERRICHROME TRANSPORT SYSTEM PERMEASE PROTEIN FHUB"/>
    <property type="match status" value="1"/>
</dbReference>
<dbReference type="PATRIC" id="fig|999432.5.peg.2600"/>
<dbReference type="Gene3D" id="1.10.3470.10">
    <property type="entry name" value="ABC transporter involved in vitamin B12 uptake, BtuC"/>
    <property type="match status" value="1"/>
</dbReference>
<feature type="transmembrane region" description="Helical" evidence="8">
    <location>
        <begin position="59"/>
        <end position="79"/>
    </location>
</feature>
<keyword evidence="3" id="KW-0813">Transport</keyword>
<dbReference type="Pfam" id="PF01032">
    <property type="entry name" value="FecCD"/>
    <property type="match status" value="1"/>
</dbReference>
<feature type="transmembrane region" description="Helical" evidence="8">
    <location>
        <begin position="116"/>
        <end position="135"/>
    </location>
</feature>
<dbReference type="GO" id="GO:0022857">
    <property type="term" value="F:transmembrane transporter activity"/>
    <property type="evidence" value="ECO:0007669"/>
    <property type="project" value="InterPro"/>
</dbReference>
<evidence type="ECO:0000256" key="8">
    <source>
        <dbReference type="SAM" id="Phobius"/>
    </source>
</evidence>